<keyword evidence="2 3" id="KW-0119">Carbohydrate metabolism</keyword>
<dbReference type="InterPro" id="IPR052046">
    <property type="entry name" value="GH57_Enzymes"/>
</dbReference>
<dbReference type="SUPFAM" id="SSF88713">
    <property type="entry name" value="Glycoside hydrolase/deacetylase"/>
    <property type="match status" value="1"/>
</dbReference>
<gene>
    <name evidence="5" type="ORF">ENR23_00520</name>
</gene>
<organism evidence="5">
    <name type="scientific">Eiseniibacteriota bacterium</name>
    <dbReference type="NCBI Taxonomy" id="2212470"/>
    <lineage>
        <taxon>Bacteria</taxon>
        <taxon>Candidatus Eiseniibacteriota</taxon>
    </lineage>
</organism>
<dbReference type="AlphaFoldDB" id="A0A832HZV8"/>
<keyword evidence="5" id="KW-0378">Hydrolase</keyword>
<dbReference type="GO" id="GO:0016787">
    <property type="term" value="F:hydrolase activity"/>
    <property type="evidence" value="ECO:0007669"/>
    <property type="project" value="UniProtKB-KW"/>
</dbReference>
<evidence type="ECO:0000256" key="1">
    <source>
        <dbReference type="ARBA" id="ARBA00006821"/>
    </source>
</evidence>
<dbReference type="PANTHER" id="PTHR36306">
    <property type="entry name" value="ALPHA-AMYLASE-RELATED-RELATED"/>
    <property type="match status" value="1"/>
</dbReference>
<dbReference type="InterPro" id="IPR011330">
    <property type="entry name" value="Glyco_hydro/deAcase_b/a-brl"/>
</dbReference>
<dbReference type="EMBL" id="DSQF01000002">
    <property type="protein sequence ID" value="HGZ41908.1"/>
    <property type="molecule type" value="Genomic_DNA"/>
</dbReference>
<dbReference type="PANTHER" id="PTHR36306:SF1">
    <property type="entry name" value="ALPHA-AMYLASE-RELATED"/>
    <property type="match status" value="1"/>
</dbReference>
<dbReference type="InterPro" id="IPR004300">
    <property type="entry name" value="Glyco_hydro_57_N"/>
</dbReference>
<proteinExistence type="inferred from homology"/>
<reference evidence="5" key="1">
    <citation type="journal article" date="2020" name="mSystems">
        <title>Genome- and Community-Level Interaction Insights into Carbon Utilization and Element Cycling Functions of Hydrothermarchaeota in Hydrothermal Sediment.</title>
        <authorList>
            <person name="Zhou Z."/>
            <person name="Liu Y."/>
            <person name="Xu W."/>
            <person name="Pan J."/>
            <person name="Luo Z.H."/>
            <person name="Li M."/>
        </authorList>
    </citation>
    <scope>NUCLEOTIDE SEQUENCE [LARGE SCALE GENOMIC DNA]</scope>
    <source>
        <strain evidence="5">SpSt-381</strain>
    </source>
</reference>
<comment type="similarity">
    <text evidence="1 3">Belongs to the glycosyl hydrolase 57 family.</text>
</comment>
<dbReference type="Gene3D" id="3.20.110.10">
    <property type="entry name" value="Glycoside hydrolase 38, N terminal domain"/>
    <property type="match status" value="1"/>
</dbReference>
<dbReference type="Pfam" id="PF03065">
    <property type="entry name" value="Glyco_hydro_57"/>
    <property type="match status" value="1"/>
</dbReference>
<protein>
    <submittedName>
        <fullName evidence="5">Glycoside hydrolase</fullName>
    </submittedName>
</protein>
<evidence type="ECO:0000259" key="4">
    <source>
        <dbReference type="Pfam" id="PF03065"/>
    </source>
</evidence>
<comment type="caution">
    <text evidence="5">The sequence shown here is derived from an EMBL/GenBank/DDBJ whole genome shotgun (WGS) entry which is preliminary data.</text>
</comment>
<dbReference type="GO" id="GO:0005975">
    <property type="term" value="P:carbohydrate metabolic process"/>
    <property type="evidence" value="ECO:0007669"/>
    <property type="project" value="InterPro"/>
</dbReference>
<feature type="domain" description="Glycoside hydrolase family 57 N-terminal" evidence="4">
    <location>
        <begin position="12"/>
        <end position="424"/>
    </location>
</feature>
<evidence type="ECO:0000313" key="5">
    <source>
        <dbReference type="EMBL" id="HGZ41908.1"/>
    </source>
</evidence>
<dbReference type="CDD" id="cd10796">
    <property type="entry name" value="GH57N_APU"/>
    <property type="match status" value="1"/>
</dbReference>
<sequence>MSHDEGPPVELVFLWHHHQPDYRSPREGRSLMPWVRLHATKDYLDMALRLERHPAVRAAFNFVPSLLDQIEHAAAGGGDVFFELAARAPAELSAEERADLARRCAMAPPWALERWPRYAQLVARAGRAARRGPGAPPGPTDAELVALVTWFLLAWLDPMLHGEPEAAAAIARGGDFTVAQRDGLLALHRRLLGEVLPAYRRLAERGQIELVESPYYHPIVPLLVDPESARRAQPDVRLPGEPLRAPEDARLQIERGLERHARAFGARPRGMWPPEGAVSPEAAALYAAAGVRWIATDEGVLWHSLPPGARRREMLYRPWRIETPAGDLALFFRDRELSDRIGFVYHHWSAEEAVADFLGRVRRVAREHPHEGVPVVCVILDGENCWEHYADDGGPFLDALYAALAGAGDIRTRTPSEVLERHPAPPALSVLHSGSWIDADFHIWIGHPEKNRAWDLLSRTRRALVEEGPPKMHPRAWEHLLAAEGSDWFWWYGDDHFTTEKSLFDRIFREHLQAVHEALGRPVPGWLQVPVLQFGREPGLAVRPIGLVRPVIDGRRTQFYEWHAAGRHRLGVAGGSMHRGPSLGKDLYFGFDLERFYLRLDFATPAPPGARFALALEMLAPRPLRLRVDGLEPGAREVREDAGAAAGRPVDGAACVIGSVLELGVPFASLGLEPGTSVEMLVQLLEDGDPYENLPGTDLLRFTVPDPGFEASMWSA</sequence>
<dbReference type="InterPro" id="IPR027291">
    <property type="entry name" value="Glyco_hydro_38_N_sf"/>
</dbReference>
<name>A0A832HZV8_UNCEI</name>
<accession>A0A832HZV8</accession>
<evidence type="ECO:0000256" key="2">
    <source>
        <dbReference type="ARBA" id="ARBA00023277"/>
    </source>
</evidence>
<evidence type="ECO:0000256" key="3">
    <source>
        <dbReference type="RuleBase" id="RU361196"/>
    </source>
</evidence>